<dbReference type="CDD" id="cd12165">
    <property type="entry name" value="2-Hacid_dh_6"/>
    <property type="match status" value="1"/>
</dbReference>
<accession>A0A7C0X8T2</accession>
<comment type="caution">
    <text evidence="7">The sequence shown here is derived from an EMBL/GenBank/DDBJ whole genome shotgun (WGS) entry which is preliminary data.</text>
</comment>
<evidence type="ECO:0000259" key="6">
    <source>
        <dbReference type="Pfam" id="PF02826"/>
    </source>
</evidence>
<evidence type="ECO:0000256" key="1">
    <source>
        <dbReference type="ARBA" id="ARBA00023002"/>
    </source>
</evidence>
<evidence type="ECO:0000259" key="5">
    <source>
        <dbReference type="Pfam" id="PF00389"/>
    </source>
</evidence>
<gene>
    <name evidence="7" type="ORF">ENG67_03845</name>
</gene>
<keyword evidence="1 3" id="KW-0560">Oxidoreductase</keyword>
<dbReference type="GO" id="GO:0016618">
    <property type="term" value="F:hydroxypyruvate reductase [NAD(P)H] activity"/>
    <property type="evidence" value="ECO:0007669"/>
    <property type="project" value="TreeGrafter"/>
</dbReference>
<name>A0A7C0X8T2_UNCW3</name>
<dbReference type="Pfam" id="PF02826">
    <property type="entry name" value="2-Hacid_dh_C"/>
    <property type="match status" value="1"/>
</dbReference>
<dbReference type="EMBL" id="DRBW01000154">
    <property type="protein sequence ID" value="HDM90326.1"/>
    <property type="molecule type" value="Genomic_DNA"/>
</dbReference>
<sequence length="405" mass="45467">MSSSKTSRRGIERGLYKSLAPAFAWQEKDQGYQEKGCCAQDVHGERKESERRRGGRTPIEIRAASAREGRGKGETKGVIPGGFLRKVLIALKKKEENVEKIAGELLSDIAEVLFLEDIEDGVEDVEVLVLFQWRGVIGEGLIGRLRSLKFIQALTAGVNHLPFEEIPENVLVASNSGANAEYIAEHAFALMLAAAKRLFLHDRLLRKGEFRQDIFSKPLRGSVLGILGLGSIGRRILELGCSFGMKVYAVRKSGKPEAGAEFVGTPDDLPYVLREADYLVIALPLTRHTEGLIGERELSLMKRDAVLVNVSRGKIIDQEALYRHLLSNREFTACLDVWWNYPRAEESFRQDFPFEKLPNVVMTPHIAPLVPGYFENMLRHALENVRTFLLWDSPANIVDRKDYVP</sequence>
<reference evidence="7" key="1">
    <citation type="journal article" date="2020" name="mSystems">
        <title>Genome- and Community-Level Interaction Insights into Carbon Utilization and Element Cycling Functions of Hydrothermarchaeota in Hydrothermal Sediment.</title>
        <authorList>
            <person name="Zhou Z."/>
            <person name="Liu Y."/>
            <person name="Xu W."/>
            <person name="Pan J."/>
            <person name="Luo Z.H."/>
            <person name="Li M."/>
        </authorList>
    </citation>
    <scope>NUCLEOTIDE SEQUENCE [LARGE SCALE GENOMIC DNA]</scope>
    <source>
        <strain evidence="7">HyVt-237</strain>
    </source>
</reference>
<evidence type="ECO:0000256" key="3">
    <source>
        <dbReference type="RuleBase" id="RU003719"/>
    </source>
</evidence>
<dbReference type="PANTHER" id="PTHR10996:SF178">
    <property type="entry name" value="2-HYDROXYACID DEHYDROGENASE YGL185C-RELATED"/>
    <property type="match status" value="1"/>
</dbReference>
<dbReference type="GO" id="GO:0051287">
    <property type="term" value="F:NAD binding"/>
    <property type="evidence" value="ECO:0007669"/>
    <property type="project" value="InterPro"/>
</dbReference>
<keyword evidence="2" id="KW-0520">NAD</keyword>
<dbReference type="Pfam" id="PF00389">
    <property type="entry name" value="2-Hacid_dh"/>
    <property type="match status" value="1"/>
</dbReference>
<feature type="domain" description="D-isomer specific 2-hydroxyacid dehydrogenase catalytic" evidence="5">
    <location>
        <begin position="115"/>
        <end position="398"/>
    </location>
</feature>
<dbReference type="InterPro" id="IPR050223">
    <property type="entry name" value="D-isomer_2-hydroxyacid_DH"/>
</dbReference>
<dbReference type="Gene3D" id="3.40.50.720">
    <property type="entry name" value="NAD(P)-binding Rossmann-like Domain"/>
    <property type="match status" value="2"/>
</dbReference>
<feature type="domain" description="D-isomer specific 2-hydroxyacid dehydrogenase NAD-binding" evidence="6">
    <location>
        <begin position="188"/>
        <end position="367"/>
    </location>
</feature>
<dbReference type="PROSITE" id="PS00671">
    <property type="entry name" value="D_2_HYDROXYACID_DH_3"/>
    <property type="match status" value="1"/>
</dbReference>
<feature type="compositionally biased region" description="Basic and acidic residues" evidence="4">
    <location>
        <begin position="42"/>
        <end position="52"/>
    </location>
</feature>
<dbReference type="AlphaFoldDB" id="A0A7C0X8T2"/>
<dbReference type="GO" id="GO:0030267">
    <property type="term" value="F:glyoxylate reductase (NADPH) activity"/>
    <property type="evidence" value="ECO:0007669"/>
    <property type="project" value="TreeGrafter"/>
</dbReference>
<proteinExistence type="inferred from homology"/>
<organism evidence="7">
    <name type="scientific">candidate division WOR-3 bacterium</name>
    <dbReference type="NCBI Taxonomy" id="2052148"/>
    <lineage>
        <taxon>Bacteria</taxon>
        <taxon>Bacteria division WOR-3</taxon>
    </lineage>
</organism>
<evidence type="ECO:0000256" key="2">
    <source>
        <dbReference type="ARBA" id="ARBA00023027"/>
    </source>
</evidence>
<dbReference type="InterPro" id="IPR029753">
    <property type="entry name" value="D-isomer_DH_CS"/>
</dbReference>
<comment type="similarity">
    <text evidence="3">Belongs to the D-isomer specific 2-hydroxyacid dehydrogenase family.</text>
</comment>
<dbReference type="GO" id="GO:0005829">
    <property type="term" value="C:cytosol"/>
    <property type="evidence" value="ECO:0007669"/>
    <property type="project" value="TreeGrafter"/>
</dbReference>
<dbReference type="PANTHER" id="PTHR10996">
    <property type="entry name" value="2-HYDROXYACID DEHYDROGENASE-RELATED"/>
    <property type="match status" value="1"/>
</dbReference>
<dbReference type="InterPro" id="IPR006140">
    <property type="entry name" value="D-isomer_DH_NAD-bd"/>
</dbReference>
<dbReference type="SUPFAM" id="SSF52283">
    <property type="entry name" value="Formate/glycerate dehydrogenase catalytic domain-like"/>
    <property type="match status" value="1"/>
</dbReference>
<dbReference type="Proteomes" id="UP000885931">
    <property type="component" value="Unassembled WGS sequence"/>
</dbReference>
<protein>
    <submittedName>
        <fullName evidence="7">Hydroxyacid dehydrogenase</fullName>
    </submittedName>
</protein>
<feature type="region of interest" description="Disordered" evidence="4">
    <location>
        <begin position="36"/>
        <end position="58"/>
    </location>
</feature>
<evidence type="ECO:0000256" key="4">
    <source>
        <dbReference type="SAM" id="MobiDB-lite"/>
    </source>
</evidence>
<dbReference type="InterPro" id="IPR006139">
    <property type="entry name" value="D-isomer_2_OHA_DH_cat_dom"/>
</dbReference>
<dbReference type="InterPro" id="IPR036291">
    <property type="entry name" value="NAD(P)-bd_dom_sf"/>
</dbReference>
<dbReference type="SUPFAM" id="SSF51735">
    <property type="entry name" value="NAD(P)-binding Rossmann-fold domains"/>
    <property type="match status" value="1"/>
</dbReference>
<evidence type="ECO:0000313" key="7">
    <source>
        <dbReference type="EMBL" id="HDM90326.1"/>
    </source>
</evidence>